<keyword evidence="3" id="KW-1185">Reference proteome</keyword>
<name>A0A975AK48_9GAMM</name>
<organism evidence="2 3">
    <name type="scientific">Shewanella cyperi</name>
    <dbReference type="NCBI Taxonomy" id="2814292"/>
    <lineage>
        <taxon>Bacteria</taxon>
        <taxon>Pseudomonadati</taxon>
        <taxon>Pseudomonadota</taxon>
        <taxon>Gammaproteobacteria</taxon>
        <taxon>Alteromonadales</taxon>
        <taxon>Shewanellaceae</taxon>
        <taxon>Shewanella</taxon>
    </lineage>
</organism>
<dbReference type="EMBL" id="CP071504">
    <property type="protein sequence ID" value="QSX28982.1"/>
    <property type="molecule type" value="Genomic_DNA"/>
</dbReference>
<gene>
    <name evidence="2" type="ORF">JYB88_12035</name>
</gene>
<proteinExistence type="predicted"/>
<dbReference type="Proteomes" id="UP000663281">
    <property type="component" value="Chromosome"/>
</dbReference>
<feature type="domain" description="Swt1-like HEPN" evidence="1">
    <location>
        <begin position="65"/>
        <end position="191"/>
    </location>
</feature>
<evidence type="ECO:0000313" key="2">
    <source>
        <dbReference type="EMBL" id="QSX28982.1"/>
    </source>
</evidence>
<dbReference type="KEGG" id="scyp:JYB88_12035"/>
<accession>A0A975AK48</accession>
<dbReference type="AlphaFoldDB" id="A0A975AK48"/>
<reference evidence="2 3" key="1">
    <citation type="submission" date="2021-03" db="EMBL/GenBank/DDBJ databases">
        <title>Novel species identification of genus Shewanella.</title>
        <authorList>
            <person name="Liu G."/>
            <person name="Zhang Q."/>
        </authorList>
    </citation>
    <scope>NUCLEOTIDE SEQUENCE [LARGE SCALE GENOMIC DNA]</scope>
    <source>
        <strain evidence="2 3">FJAT-53726</strain>
    </source>
</reference>
<evidence type="ECO:0000259" key="1">
    <source>
        <dbReference type="Pfam" id="PF18731"/>
    </source>
</evidence>
<dbReference type="InterPro" id="IPR041650">
    <property type="entry name" value="HEPN_Swt1"/>
</dbReference>
<dbReference type="Pfam" id="PF18731">
    <property type="entry name" value="HEPN_Swt1"/>
    <property type="match status" value="1"/>
</dbReference>
<evidence type="ECO:0000313" key="3">
    <source>
        <dbReference type="Proteomes" id="UP000663281"/>
    </source>
</evidence>
<protein>
    <recommendedName>
        <fullName evidence="1">Swt1-like HEPN domain-containing protein</fullName>
    </recommendedName>
</protein>
<dbReference type="RefSeq" id="WP_207324268.1">
    <property type="nucleotide sequence ID" value="NZ_CP071504.1"/>
</dbReference>
<sequence length="192" mass="22862">MEEKLKLFAISNQMAERSLDYIEKELRLDLGRDFDPEKDKDEEYYPQFEHMIRVQAREMAVHYELFYCLEVSIRKLIQEKMTAELGDDWWHRAEIPEHIKKNVKENIQREIDSAFSQRADHEIEYTTFGELGEIVRKNWDHVGDIFNSQKAFNRVMNSLNLLRGPIAHCSPLAADEVVRLKLTVGDWFRLME</sequence>